<feature type="transmembrane region" description="Helical" evidence="1">
    <location>
        <begin position="111"/>
        <end position="130"/>
    </location>
</feature>
<dbReference type="PROSITE" id="PS51257">
    <property type="entry name" value="PROKAR_LIPOPROTEIN"/>
    <property type="match status" value="1"/>
</dbReference>
<protein>
    <submittedName>
        <fullName evidence="2">Uncharacterized protein</fullName>
    </submittedName>
</protein>
<reference evidence="2 3" key="1">
    <citation type="submission" date="2020-01" db="EMBL/GenBank/DDBJ databases">
        <title>Bacteria diversity of Porities sp.</title>
        <authorList>
            <person name="Wang G."/>
        </authorList>
    </citation>
    <scope>NUCLEOTIDE SEQUENCE [LARGE SCALE GENOMIC DNA]</scope>
    <source>
        <strain evidence="2 3">R33</strain>
    </source>
</reference>
<organism evidence="2 3">
    <name type="scientific">Poritiphilus flavus</name>
    <dbReference type="NCBI Taxonomy" id="2697053"/>
    <lineage>
        <taxon>Bacteria</taxon>
        <taxon>Pseudomonadati</taxon>
        <taxon>Bacteroidota</taxon>
        <taxon>Flavobacteriia</taxon>
        <taxon>Flavobacteriales</taxon>
        <taxon>Flavobacteriaceae</taxon>
        <taxon>Poritiphilus</taxon>
    </lineage>
</organism>
<dbReference type="Proteomes" id="UP000475249">
    <property type="component" value="Unassembled WGS sequence"/>
</dbReference>
<gene>
    <name evidence="2" type="ORF">GTQ38_19160</name>
</gene>
<evidence type="ECO:0000256" key="1">
    <source>
        <dbReference type="SAM" id="Phobius"/>
    </source>
</evidence>
<proteinExistence type="predicted"/>
<accession>A0A6L9EH64</accession>
<evidence type="ECO:0000313" key="3">
    <source>
        <dbReference type="Proteomes" id="UP000475249"/>
    </source>
</evidence>
<feature type="transmembrane region" description="Helical" evidence="1">
    <location>
        <begin position="7"/>
        <end position="29"/>
    </location>
</feature>
<keyword evidence="1" id="KW-0812">Transmembrane</keyword>
<comment type="caution">
    <text evidence="2">The sequence shown here is derived from an EMBL/GenBank/DDBJ whole genome shotgun (WGS) entry which is preliminary data.</text>
</comment>
<dbReference type="EMBL" id="WXYO01000008">
    <property type="protein sequence ID" value="NAS14137.1"/>
    <property type="molecule type" value="Genomic_DNA"/>
</dbReference>
<keyword evidence="3" id="KW-1185">Reference proteome</keyword>
<dbReference type="RefSeq" id="WP_161437163.1">
    <property type="nucleotide sequence ID" value="NZ_WXYO01000008.1"/>
</dbReference>
<keyword evidence="1" id="KW-1133">Transmembrane helix</keyword>
<keyword evidence="1" id="KW-0472">Membrane</keyword>
<sequence>MIKNRLDIVFVISVVIMAVISCVIITRTFEKRTVQERNEEVLAEILEAPNSCDNLGRRPPYSKIRYNNRVYIKKTSNRFCHLVSNRDNVKMLINEEGNELLFPNEYDPAQFLYGGALLLIAVIIFVRKFWL</sequence>
<dbReference type="AlphaFoldDB" id="A0A6L9EH64"/>
<name>A0A6L9EH64_9FLAO</name>
<evidence type="ECO:0000313" key="2">
    <source>
        <dbReference type="EMBL" id="NAS14137.1"/>
    </source>
</evidence>